<dbReference type="KEGG" id="pfy:PFICI_03707"/>
<keyword evidence="7" id="KW-1185">Reference proteome</keyword>
<evidence type="ECO:0000256" key="3">
    <source>
        <dbReference type="PIRSR" id="PIRSR000105-1"/>
    </source>
</evidence>
<evidence type="ECO:0008006" key="8">
    <source>
        <dbReference type="Google" id="ProtNLM"/>
    </source>
</evidence>
<evidence type="ECO:0000259" key="5">
    <source>
        <dbReference type="Pfam" id="PF02737"/>
    </source>
</evidence>
<dbReference type="PANTHER" id="PTHR48075">
    <property type="entry name" value="3-HYDROXYACYL-COA DEHYDROGENASE FAMILY PROTEIN"/>
    <property type="match status" value="1"/>
</dbReference>
<dbReference type="Gene3D" id="1.10.1040.10">
    <property type="entry name" value="N-(1-d-carboxylethyl)-l-norvaline Dehydrogenase, domain 2"/>
    <property type="match status" value="1"/>
</dbReference>
<dbReference type="RefSeq" id="XP_007830479.1">
    <property type="nucleotide sequence ID" value="XM_007832288.1"/>
</dbReference>
<evidence type="ECO:0000259" key="4">
    <source>
        <dbReference type="Pfam" id="PF00725"/>
    </source>
</evidence>
<accession>W3XJM8</accession>
<dbReference type="InterPro" id="IPR013328">
    <property type="entry name" value="6PGD_dom2"/>
</dbReference>
<reference evidence="7" key="1">
    <citation type="journal article" date="2015" name="BMC Genomics">
        <title>Genomic and transcriptomic analysis of the endophytic fungus Pestalotiopsis fici reveals its lifestyle and high potential for synthesis of natural products.</title>
        <authorList>
            <person name="Wang X."/>
            <person name="Zhang X."/>
            <person name="Liu L."/>
            <person name="Xiang M."/>
            <person name="Wang W."/>
            <person name="Sun X."/>
            <person name="Che Y."/>
            <person name="Guo L."/>
            <person name="Liu G."/>
            <person name="Guo L."/>
            <person name="Wang C."/>
            <person name="Yin W.B."/>
            <person name="Stadler M."/>
            <person name="Zhang X."/>
            <person name="Liu X."/>
        </authorList>
    </citation>
    <scope>NUCLEOTIDE SEQUENCE [LARGE SCALE GENOMIC DNA]</scope>
    <source>
        <strain evidence="7">W106-1 / CGMCC3.15140</strain>
    </source>
</reference>
<dbReference type="InterPro" id="IPR008927">
    <property type="entry name" value="6-PGluconate_DH-like_C_sf"/>
</dbReference>
<dbReference type="GO" id="GO:0070403">
    <property type="term" value="F:NAD+ binding"/>
    <property type="evidence" value="ECO:0007669"/>
    <property type="project" value="InterPro"/>
</dbReference>
<evidence type="ECO:0000313" key="6">
    <source>
        <dbReference type="EMBL" id="ETS85682.1"/>
    </source>
</evidence>
<dbReference type="PANTHER" id="PTHR48075:SF5">
    <property type="entry name" value="3-HYDROXYBUTYRYL-COA DEHYDROGENASE"/>
    <property type="match status" value="1"/>
</dbReference>
<dbReference type="eggNOG" id="KOG2305">
    <property type="taxonomic scope" value="Eukaryota"/>
</dbReference>
<dbReference type="InterPro" id="IPR036291">
    <property type="entry name" value="NAD(P)-bd_dom_sf"/>
</dbReference>
<dbReference type="Pfam" id="PF02737">
    <property type="entry name" value="3HCDH_N"/>
    <property type="match status" value="1"/>
</dbReference>
<dbReference type="InterPro" id="IPR006176">
    <property type="entry name" value="3-OHacyl-CoA_DH_NAD-bd"/>
</dbReference>
<evidence type="ECO:0000256" key="2">
    <source>
        <dbReference type="ARBA" id="ARBA00023002"/>
    </source>
</evidence>
<proteinExistence type="inferred from homology"/>
<dbReference type="EMBL" id="KI912110">
    <property type="protein sequence ID" value="ETS85682.1"/>
    <property type="molecule type" value="Genomic_DNA"/>
</dbReference>
<gene>
    <name evidence="6" type="ORF">PFICI_03707</name>
</gene>
<dbReference type="Gene3D" id="3.40.50.720">
    <property type="entry name" value="NAD(P)-binding Rossmann-like Domain"/>
    <property type="match status" value="1"/>
</dbReference>
<dbReference type="Pfam" id="PF00725">
    <property type="entry name" value="3HCDH"/>
    <property type="match status" value="1"/>
</dbReference>
<comment type="similarity">
    <text evidence="1">Belongs to the 3-hydroxyacyl-CoA dehydrogenase family.</text>
</comment>
<feature type="site" description="Important for catalytic activity" evidence="3">
    <location>
        <position position="143"/>
    </location>
</feature>
<feature type="domain" description="3-hydroxyacyl-CoA dehydrogenase NAD binding" evidence="5">
    <location>
        <begin position="6"/>
        <end position="186"/>
    </location>
</feature>
<dbReference type="AlphaFoldDB" id="W3XJM8"/>
<keyword evidence="2" id="KW-0560">Oxidoreductase</keyword>
<dbReference type="OrthoDB" id="2021159at2759"/>
<dbReference type="PIRSF" id="PIRSF000105">
    <property type="entry name" value="HCDH"/>
    <property type="match status" value="1"/>
</dbReference>
<evidence type="ECO:0000256" key="1">
    <source>
        <dbReference type="ARBA" id="ARBA00009463"/>
    </source>
</evidence>
<dbReference type="HOGENOM" id="CLU_009834_0_1_1"/>
<dbReference type="GO" id="GO:0006631">
    <property type="term" value="P:fatty acid metabolic process"/>
    <property type="evidence" value="ECO:0007669"/>
    <property type="project" value="InterPro"/>
</dbReference>
<dbReference type="SUPFAM" id="SSF48179">
    <property type="entry name" value="6-phosphogluconate dehydrogenase C-terminal domain-like"/>
    <property type="match status" value="1"/>
</dbReference>
<dbReference type="SUPFAM" id="SSF51735">
    <property type="entry name" value="NAD(P)-binding Rossmann-fold domains"/>
    <property type="match status" value="1"/>
</dbReference>
<feature type="domain" description="3-hydroxyacyl-CoA dehydrogenase C-terminal" evidence="4">
    <location>
        <begin position="190"/>
        <end position="255"/>
    </location>
</feature>
<dbReference type="InParanoid" id="W3XJM8"/>
<dbReference type="OMA" id="RDNCLTH"/>
<dbReference type="GeneID" id="19268720"/>
<dbReference type="GO" id="GO:0016616">
    <property type="term" value="F:oxidoreductase activity, acting on the CH-OH group of donors, NAD or NADP as acceptor"/>
    <property type="evidence" value="ECO:0007669"/>
    <property type="project" value="InterPro"/>
</dbReference>
<organism evidence="6 7">
    <name type="scientific">Pestalotiopsis fici (strain W106-1 / CGMCC3.15140)</name>
    <dbReference type="NCBI Taxonomy" id="1229662"/>
    <lineage>
        <taxon>Eukaryota</taxon>
        <taxon>Fungi</taxon>
        <taxon>Dikarya</taxon>
        <taxon>Ascomycota</taxon>
        <taxon>Pezizomycotina</taxon>
        <taxon>Sordariomycetes</taxon>
        <taxon>Xylariomycetidae</taxon>
        <taxon>Amphisphaeriales</taxon>
        <taxon>Sporocadaceae</taxon>
        <taxon>Pestalotiopsis</taxon>
    </lineage>
</organism>
<name>W3XJM8_PESFW</name>
<dbReference type="STRING" id="1229662.W3XJM8"/>
<dbReference type="InterPro" id="IPR022694">
    <property type="entry name" value="3-OHacyl-CoA_DH"/>
</dbReference>
<dbReference type="Proteomes" id="UP000030651">
    <property type="component" value="Unassembled WGS sequence"/>
</dbReference>
<sequence length="322" mass="35431">MSAIQSVAIIGCGAIGASWSALFVAQGLKVKAFDINPAAEASLRRQVQDALPVLSSIGLLKNTSAKAEDVIFTTDMAEALRDVDFVQENGPERLDFKQKLLNDMATHLKPDAIISSSSSGLTCSSMQEGMKPESRPQRLVIGHPFNPPHLMPLVEVVGGKQTDQSVIDAALEFYKNMGKKAIHVKKEVVGHVANRLQASLIREVMYVLQEGICSVSDIDDAVSYGPGLRWGIMGPSLLMHLGGGERGIEHFANHLLGPLQTWWAPTDPVVNDELKKKYIDGTWDTLAGREYKDLTKQRDEELVRLLNVRRDWDSYAENAKKN</sequence>
<dbReference type="InterPro" id="IPR006108">
    <property type="entry name" value="3HC_DH_C"/>
</dbReference>
<protein>
    <recommendedName>
        <fullName evidence="8">3-hydroxyacyl-CoA dehydrogenase</fullName>
    </recommendedName>
</protein>
<evidence type="ECO:0000313" key="7">
    <source>
        <dbReference type="Proteomes" id="UP000030651"/>
    </source>
</evidence>